<keyword evidence="3" id="KW-1185">Reference proteome</keyword>
<dbReference type="PANTHER" id="PTHR30007:SF1">
    <property type="entry name" value="BLR1914 PROTEIN"/>
    <property type="match status" value="1"/>
</dbReference>
<dbReference type="Proteomes" id="UP000539957">
    <property type="component" value="Unassembled WGS sequence"/>
</dbReference>
<dbReference type="PANTHER" id="PTHR30007">
    <property type="entry name" value="PHP DOMAIN PROTEIN"/>
    <property type="match status" value="1"/>
</dbReference>
<sequence length="114" mass="13023">MLLLSAGNTNDITMAHALIEAAGPFRKLLADRGYDADHLRKRLAERNAEAVIPTTTSRKRPIPYDVVAYRQRNTVERLWARLKDYRRVATRYDKLATNYLSGVLIAATVCYWAK</sequence>
<comment type="caution">
    <text evidence="2">The sequence shown here is derived from an EMBL/GenBank/DDBJ whole genome shotgun (WGS) entry which is preliminary data.</text>
</comment>
<gene>
    <name evidence="2" type="ORF">HNP32_000488</name>
</gene>
<protein>
    <submittedName>
        <fullName evidence="2">Transposase</fullName>
    </submittedName>
</protein>
<name>A0A7W7N2Y7_9CAUL</name>
<dbReference type="AlphaFoldDB" id="A0A7W7N2Y7"/>
<proteinExistence type="predicted"/>
<evidence type="ECO:0000313" key="2">
    <source>
        <dbReference type="EMBL" id="MBB4796774.1"/>
    </source>
</evidence>
<dbReference type="EMBL" id="JACHKY010000001">
    <property type="protein sequence ID" value="MBB4796774.1"/>
    <property type="molecule type" value="Genomic_DNA"/>
</dbReference>
<organism evidence="2 3">
    <name type="scientific">Brevundimonas bullata</name>
    <dbReference type="NCBI Taxonomy" id="13160"/>
    <lineage>
        <taxon>Bacteria</taxon>
        <taxon>Pseudomonadati</taxon>
        <taxon>Pseudomonadota</taxon>
        <taxon>Alphaproteobacteria</taxon>
        <taxon>Caulobacterales</taxon>
        <taxon>Caulobacteraceae</taxon>
        <taxon>Brevundimonas</taxon>
    </lineage>
</organism>
<evidence type="ECO:0000313" key="3">
    <source>
        <dbReference type="Proteomes" id="UP000539957"/>
    </source>
</evidence>
<evidence type="ECO:0000259" key="1">
    <source>
        <dbReference type="Pfam" id="PF13586"/>
    </source>
</evidence>
<accession>A0A7W7N2Y7</accession>
<feature type="domain" description="Transposase DDE" evidence="1">
    <location>
        <begin position="28"/>
        <end position="110"/>
    </location>
</feature>
<reference evidence="2 3" key="1">
    <citation type="submission" date="2020-08" db="EMBL/GenBank/DDBJ databases">
        <title>Functional genomics of gut bacteria from endangered species of beetles.</title>
        <authorList>
            <person name="Carlos-Shanley C."/>
        </authorList>
    </citation>
    <scope>NUCLEOTIDE SEQUENCE [LARGE SCALE GENOMIC DNA]</scope>
    <source>
        <strain evidence="2 3">S00123</strain>
    </source>
</reference>
<dbReference type="Pfam" id="PF13586">
    <property type="entry name" value="DDE_Tnp_1_2"/>
    <property type="match status" value="1"/>
</dbReference>
<dbReference type="InterPro" id="IPR025668">
    <property type="entry name" value="Tnp_DDE_dom"/>
</dbReference>